<evidence type="ECO:0000313" key="3">
    <source>
        <dbReference type="Proteomes" id="UP000772618"/>
    </source>
</evidence>
<dbReference type="RefSeq" id="WP_254155001.1">
    <property type="nucleotide sequence ID" value="NZ_JAHESD010000045.1"/>
</dbReference>
<dbReference type="EMBL" id="JAHESD010000045">
    <property type="protein sequence ID" value="MBT1705044.1"/>
    <property type="molecule type" value="Genomic_DNA"/>
</dbReference>
<organism evidence="2 3">
    <name type="scientific">Chryseosolibacter indicus</name>
    <dbReference type="NCBI Taxonomy" id="2782351"/>
    <lineage>
        <taxon>Bacteria</taxon>
        <taxon>Pseudomonadati</taxon>
        <taxon>Bacteroidota</taxon>
        <taxon>Cytophagia</taxon>
        <taxon>Cytophagales</taxon>
        <taxon>Chryseotaleaceae</taxon>
        <taxon>Chryseosolibacter</taxon>
    </lineage>
</organism>
<dbReference type="Proteomes" id="UP000772618">
    <property type="component" value="Unassembled WGS sequence"/>
</dbReference>
<evidence type="ECO:0000313" key="2">
    <source>
        <dbReference type="EMBL" id="MBT1705044.1"/>
    </source>
</evidence>
<feature type="region of interest" description="Disordered" evidence="1">
    <location>
        <begin position="372"/>
        <end position="392"/>
    </location>
</feature>
<gene>
    <name evidence="2" type="ORF">KK060_17255</name>
</gene>
<accession>A0ABS5VW03</accession>
<name>A0ABS5VW03_9BACT</name>
<reference evidence="2 3" key="1">
    <citation type="submission" date="2021-05" db="EMBL/GenBank/DDBJ databases">
        <title>A Polyphasic approach of four new species of the genus Ohtaekwangia: Ohtaekwangia histidinii sp. nov., Ohtaekwangia cretensis sp. nov., Ohtaekwangia indiensis sp. nov., Ohtaekwangia reichenbachii sp. nov. from diverse environment.</title>
        <authorList>
            <person name="Octaviana S."/>
        </authorList>
    </citation>
    <scope>NUCLEOTIDE SEQUENCE [LARGE SCALE GENOMIC DNA]</scope>
    <source>
        <strain evidence="2 3">PWU20</strain>
    </source>
</reference>
<proteinExistence type="predicted"/>
<sequence>MNRKISKKQKIFRVLLILVVLVVAVRLALPYVILKYANNTLDRKLPGYRGHINDIDLSIIRGAYKIDSIYINKVDTVTKKETPFFAASLIDLSVEWKALLKGEVVGEVIFDKPLLRFTKDKVEPKDVKEDSTGFKQVLDNLMPLSINRFEVKDGNIQYIDEHSTPKVDINMTNTDIIALNLRNSYDSAEMLPASIYAKANIYDGTLTLNVKLNPLAEVPTFDMNAEIRDTKLVKVNDFFKAYAKIDVNAGTFGLYTELAAKDGRFDGYVKPILKDLDILGHEDRKDNLFRKAWEAVAGGVAEVFENQPKDRVATKIPLQGSIKQLDTNVWYAIGIVLQNAFIQALQPSIDQEINIASVGNVRDQKKNLLEKVFGGKDKKDDKKDKDKNDKKD</sequence>
<protein>
    <submittedName>
        <fullName evidence="2">DUF748 domain-containing protein</fullName>
    </submittedName>
</protein>
<dbReference type="InterPro" id="IPR008023">
    <property type="entry name" value="DUF748"/>
</dbReference>
<keyword evidence="3" id="KW-1185">Reference proteome</keyword>
<evidence type="ECO:0000256" key="1">
    <source>
        <dbReference type="SAM" id="MobiDB-lite"/>
    </source>
</evidence>
<dbReference type="Pfam" id="PF05359">
    <property type="entry name" value="DUF748"/>
    <property type="match status" value="1"/>
</dbReference>
<comment type="caution">
    <text evidence="2">The sequence shown here is derived from an EMBL/GenBank/DDBJ whole genome shotgun (WGS) entry which is preliminary data.</text>
</comment>